<evidence type="ECO:0000313" key="2">
    <source>
        <dbReference type="EMBL" id="CAD6255737.1"/>
    </source>
</evidence>
<comment type="caution">
    <text evidence="2">The sequence shown here is derived from an EMBL/GenBank/DDBJ whole genome shotgun (WGS) entry which is preliminary data.</text>
</comment>
<gene>
    <name evidence="2" type="ORF">NCGR_LOCUS39275</name>
</gene>
<evidence type="ECO:0000256" key="1">
    <source>
        <dbReference type="SAM" id="MobiDB-lite"/>
    </source>
</evidence>
<protein>
    <submittedName>
        <fullName evidence="2">Uncharacterized protein</fullName>
    </submittedName>
</protein>
<keyword evidence="3" id="KW-1185">Reference proteome</keyword>
<reference evidence="2" key="1">
    <citation type="submission" date="2020-10" db="EMBL/GenBank/DDBJ databases">
        <authorList>
            <person name="Han B."/>
            <person name="Lu T."/>
            <person name="Zhao Q."/>
            <person name="Huang X."/>
            <person name="Zhao Y."/>
        </authorList>
    </citation>
    <scope>NUCLEOTIDE SEQUENCE</scope>
</reference>
<organism evidence="2 3">
    <name type="scientific">Miscanthus lutarioriparius</name>
    <dbReference type="NCBI Taxonomy" id="422564"/>
    <lineage>
        <taxon>Eukaryota</taxon>
        <taxon>Viridiplantae</taxon>
        <taxon>Streptophyta</taxon>
        <taxon>Embryophyta</taxon>
        <taxon>Tracheophyta</taxon>
        <taxon>Spermatophyta</taxon>
        <taxon>Magnoliopsida</taxon>
        <taxon>Liliopsida</taxon>
        <taxon>Poales</taxon>
        <taxon>Poaceae</taxon>
        <taxon>PACMAD clade</taxon>
        <taxon>Panicoideae</taxon>
        <taxon>Andropogonodae</taxon>
        <taxon>Andropogoneae</taxon>
        <taxon>Saccharinae</taxon>
        <taxon>Miscanthus</taxon>
    </lineage>
</organism>
<name>A0A811Q9H0_9POAL</name>
<feature type="region of interest" description="Disordered" evidence="1">
    <location>
        <begin position="1"/>
        <end position="28"/>
    </location>
</feature>
<accession>A0A811Q9H0</accession>
<dbReference type="AlphaFoldDB" id="A0A811Q9H0"/>
<dbReference type="Proteomes" id="UP000604825">
    <property type="component" value="Unassembled WGS sequence"/>
</dbReference>
<sequence length="112" mass="11975">MANARFHLQQIDGGPSMPSEDLTQERRSRRRRAAALAEVCEHVRAAVGADGAGAIVACGERVPDALLALRVALMRRNVIAPALRLERPVANAAVVAARPRAWCADACLVKNV</sequence>
<dbReference type="EMBL" id="CAJGYO010000010">
    <property type="protein sequence ID" value="CAD6255737.1"/>
    <property type="molecule type" value="Genomic_DNA"/>
</dbReference>
<proteinExistence type="predicted"/>
<evidence type="ECO:0000313" key="3">
    <source>
        <dbReference type="Proteomes" id="UP000604825"/>
    </source>
</evidence>